<evidence type="ECO:0000313" key="2">
    <source>
        <dbReference type="Proteomes" id="UP000256301"/>
    </source>
</evidence>
<protein>
    <submittedName>
        <fullName evidence="1">Uncharacterized protein</fullName>
    </submittedName>
</protein>
<comment type="caution">
    <text evidence="1">The sequence shown here is derived from an EMBL/GenBank/DDBJ whole genome shotgun (WGS) entry which is preliminary data.</text>
</comment>
<reference evidence="1 2" key="1">
    <citation type="submission" date="2017-08" db="EMBL/GenBank/DDBJ databases">
        <title>Functional genomic and metabolic studies of the symbiotic interactions of six Microcystis-dominated communities.</title>
        <authorList>
            <person name="Li Q."/>
            <person name="Lin F."/>
        </authorList>
    </citation>
    <scope>NUCLEOTIDE SEQUENCE [LARGE SCALE GENOMIC DNA]</scope>
    <source>
        <strain evidence="1">DA14</strain>
    </source>
</reference>
<organism evidence="1 2">
    <name type="scientific">Microcystis aeruginosa DA14</name>
    <dbReference type="NCBI Taxonomy" id="1987506"/>
    <lineage>
        <taxon>Bacteria</taxon>
        <taxon>Bacillati</taxon>
        <taxon>Cyanobacteriota</taxon>
        <taxon>Cyanophyceae</taxon>
        <taxon>Oscillatoriophycideae</taxon>
        <taxon>Chroococcales</taxon>
        <taxon>Microcystaceae</taxon>
        <taxon>Microcystis</taxon>
    </lineage>
</organism>
<evidence type="ECO:0000313" key="1">
    <source>
        <dbReference type="EMBL" id="REJ58930.1"/>
    </source>
</evidence>
<dbReference type="AlphaFoldDB" id="A0A3E0MGI2"/>
<accession>A0A3E0MGI2</accession>
<proteinExistence type="predicted"/>
<name>A0A3E0MGI2_MICAE</name>
<dbReference type="EMBL" id="QQWE01000002">
    <property type="protein sequence ID" value="REJ58930.1"/>
    <property type="molecule type" value="Genomic_DNA"/>
</dbReference>
<gene>
    <name evidence="1" type="ORF">DWQ56_07285</name>
</gene>
<sequence>MFIGNFGFETPPFYGGFTLELKGQSRKPSGRRSTLKTRLRGFGPEKLGRVKSRAQQVQEAIGGQRTVGHTESGF</sequence>
<dbReference type="Proteomes" id="UP000256301">
    <property type="component" value="Unassembled WGS sequence"/>
</dbReference>